<dbReference type="PANTHER" id="PTHR41260:SF1">
    <property type="entry name" value="PROTEIN ECSC"/>
    <property type="match status" value="1"/>
</dbReference>
<proteinExistence type="predicted"/>
<dbReference type="AlphaFoldDB" id="V2UAX7"/>
<evidence type="ECO:0008006" key="4">
    <source>
        <dbReference type="Google" id="ProtNLM"/>
    </source>
</evidence>
<dbReference type="RefSeq" id="WP_004901969.1">
    <property type="nucleotide sequence ID" value="NZ_BBTI01000019.1"/>
</dbReference>
<organism evidence="2 3">
    <name type="scientific">Acinetobacter brisouii CIP 110357</name>
    <dbReference type="NCBI Taxonomy" id="1341683"/>
    <lineage>
        <taxon>Bacteria</taxon>
        <taxon>Pseudomonadati</taxon>
        <taxon>Pseudomonadota</taxon>
        <taxon>Gammaproteobacteria</taxon>
        <taxon>Moraxellales</taxon>
        <taxon>Moraxellaceae</taxon>
        <taxon>Acinetobacter</taxon>
    </lineage>
</organism>
<name>V2UAX7_9GAMM</name>
<dbReference type="PATRIC" id="fig|1341683.3.peg.2110"/>
<evidence type="ECO:0000313" key="2">
    <source>
        <dbReference type="EMBL" id="ESK51608.1"/>
    </source>
</evidence>
<feature type="region of interest" description="Disordered" evidence="1">
    <location>
        <begin position="358"/>
        <end position="415"/>
    </location>
</feature>
<comment type="caution">
    <text evidence="2">The sequence shown here is derived from an EMBL/GenBank/DDBJ whole genome shotgun (WGS) entry which is preliminary data.</text>
</comment>
<sequence>MPKEVNQHPQSKFNQVLGVAKKLSTSGLKVLNQMNSQQLQRSQNPSKVVNEAASKPALLGFGVQDPQQLIRVYFPNISKQFFGKHYDRVSQVAEFLSPMTMDEISEYCFQKLHIFSDKLSATQSILEQTGAESLHELSQDISRSGRISQALTEQNKWIAGVQGALSGATGLFGLGVDIPASLVLALRTIYQTGRAHGFALTEQDHDVVQYIFQQINLQQMLEKQSVLLGLRTLDGLLEQNDLTAVQHLLGSNNDDEWLKELLLDENHEFKWQWMNTLPKVSALHLITPLIAASVSAMYSWQFIEDIGQKAQHIFSVARDYLLQHPDQKISTLAAYYAAVEQFNQAKESTHQLEFKSINSEEVEVSKPKPQRRPRRTQSQTVTEKQPEKMVVAVSESEPKSKASHPKIAINPDDPS</sequence>
<dbReference type="OrthoDB" id="5568290at2"/>
<dbReference type="InterPro" id="IPR024787">
    <property type="entry name" value="EcsC"/>
</dbReference>
<dbReference type="EMBL" id="AYEU01000006">
    <property type="protein sequence ID" value="ESK51608.1"/>
    <property type="molecule type" value="Genomic_DNA"/>
</dbReference>
<dbReference type="PANTHER" id="PTHR41260">
    <property type="entry name" value="PROTEIN ECSC"/>
    <property type="match status" value="1"/>
</dbReference>
<accession>V2UAX7</accession>
<dbReference type="STRING" id="396323.VH98_13415"/>
<dbReference type="Pfam" id="PF12787">
    <property type="entry name" value="EcsC"/>
    <property type="match status" value="1"/>
</dbReference>
<dbReference type="HOGENOM" id="CLU_042003_0_0_6"/>
<dbReference type="Proteomes" id="UP000018418">
    <property type="component" value="Unassembled WGS sequence"/>
</dbReference>
<gene>
    <name evidence="2" type="ORF">P255_02131</name>
</gene>
<protein>
    <recommendedName>
        <fullName evidence="4">EcsC family protein</fullName>
    </recommendedName>
</protein>
<evidence type="ECO:0000313" key="3">
    <source>
        <dbReference type="Proteomes" id="UP000018418"/>
    </source>
</evidence>
<evidence type="ECO:0000256" key="1">
    <source>
        <dbReference type="SAM" id="MobiDB-lite"/>
    </source>
</evidence>
<reference evidence="2 3" key="1">
    <citation type="submission" date="2013-10" db="EMBL/GenBank/DDBJ databases">
        <title>The Genome Sequence of Acinetobacter brisouii CIP 110357.</title>
        <authorList>
            <consortium name="The Broad Institute Genomics Platform"/>
            <consortium name="The Broad Institute Genome Sequencing Center for Infectious Disease"/>
            <person name="Cerqueira G."/>
            <person name="Feldgarden M."/>
            <person name="Courvalin P."/>
            <person name="Grillot-Courvalin C."/>
            <person name="Clermont D."/>
            <person name="Rocha E."/>
            <person name="Yoon E.-J."/>
            <person name="Nemec A."/>
            <person name="Young S.K."/>
            <person name="Zeng Q."/>
            <person name="Gargeya S."/>
            <person name="Fitzgerald M."/>
            <person name="Abouelleil A."/>
            <person name="Alvarado L."/>
            <person name="Berlin A.M."/>
            <person name="Chapman S.B."/>
            <person name="Gainer-Dewar J."/>
            <person name="Goldberg J."/>
            <person name="Gnerre S."/>
            <person name="Griggs A."/>
            <person name="Gujja S."/>
            <person name="Hansen M."/>
            <person name="Howarth C."/>
            <person name="Imamovic A."/>
            <person name="Ireland A."/>
            <person name="Larimer J."/>
            <person name="McCowan C."/>
            <person name="Murphy C."/>
            <person name="Pearson M."/>
            <person name="Poon T.W."/>
            <person name="Priest M."/>
            <person name="Roberts A."/>
            <person name="Saif S."/>
            <person name="Shea T."/>
            <person name="Sykes S."/>
            <person name="Wortman J."/>
            <person name="Nusbaum C."/>
            <person name="Birren B."/>
        </authorList>
    </citation>
    <scope>NUCLEOTIDE SEQUENCE [LARGE SCALE GENOMIC DNA]</scope>
    <source>
        <strain evidence="2 3">CIP 110357</strain>
    </source>
</reference>
<keyword evidence="3" id="KW-1185">Reference proteome</keyword>